<dbReference type="AlphaFoldDB" id="A0A443N0M0"/>
<dbReference type="Gene3D" id="1.10.10.10">
    <property type="entry name" value="Winged helix-like DNA-binding domain superfamily/Winged helix DNA-binding domain"/>
    <property type="match status" value="1"/>
</dbReference>
<dbReference type="GO" id="GO:0043531">
    <property type="term" value="F:ADP binding"/>
    <property type="evidence" value="ECO:0007669"/>
    <property type="project" value="InterPro"/>
</dbReference>
<feature type="domain" description="Disease resistance R13L4/SHOC-2-like LRR" evidence="7">
    <location>
        <begin position="503"/>
        <end position="708"/>
    </location>
</feature>
<dbReference type="Proteomes" id="UP000283530">
    <property type="component" value="Unassembled WGS sequence"/>
</dbReference>
<dbReference type="SUPFAM" id="SSF52540">
    <property type="entry name" value="P-loop containing nucleoside triphosphate hydrolases"/>
    <property type="match status" value="1"/>
</dbReference>
<name>A0A443N0M0_9MAGN</name>
<keyword evidence="4" id="KW-0547">Nucleotide-binding</keyword>
<dbReference type="InterPro" id="IPR055414">
    <property type="entry name" value="LRR_R13L4/SHOC2-like"/>
</dbReference>
<gene>
    <name evidence="8" type="ORF">CKAN_00024300</name>
</gene>
<evidence type="ECO:0000259" key="7">
    <source>
        <dbReference type="Pfam" id="PF23598"/>
    </source>
</evidence>
<dbReference type="GO" id="GO:0006952">
    <property type="term" value="P:defense response"/>
    <property type="evidence" value="ECO:0007669"/>
    <property type="project" value="UniProtKB-KW"/>
</dbReference>
<dbReference type="FunFam" id="3.40.50.300:FF:001091">
    <property type="entry name" value="Probable disease resistance protein At1g61300"/>
    <property type="match status" value="1"/>
</dbReference>
<evidence type="ECO:0000259" key="5">
    <source>
        <dbReference type="Pfam" id="PF00931"/>
    </source>
</evidence>
<dbReference type="Gene3D" id="1.10.8.430">
    <property type="entry name" value="Helical domain of apoptotic protease-activating factors"/>
    <property type="match status" value="1"/>
</dbReference>
<evidence type="ECO:0000256" key="1">
    <source>
        <dbReference type="ARBA" id="ARBA00008894"/>
    </source>
</evidence>
<evidence type="ECO:0000256" key="4">
    <source>
        <dbReference type="ARBA" id="ARBA00022840"/>
    </source>
</evidence>
<keyword evidence="4" id="KW-0067">ATP-binding</keyword>
<dbReference type="OrthoDB" id="1394818at2759"/>
<dbReference type="InterPro" id="IPR042197">
    <property type="entry name" value="Apaf_helical"/>
</dbReference>
<dbReference type="Pfam" id="PF00931">
    <property type="entry name" value="NB-ARC"/>
    <property type="match status" value="1"/>
</dbReference>
<keyword evidence="3" id="KW-0611">Plant defense</keyword>
<reference evidence="8 9" key="1">
    <citation type="journal article" date="2019" name="Nat. Plants">
        <title>Stout camphor tree genome fills gaps in understanding of flowering plant genome evolution.</title>
        <authorList>
            <person name="Chaw S.M."/>
            <person name="Liu Y.C."/>
            <person name="Wu Y.W."/>
            <person name="Wang H.Y."/>
            <person name="Lin C.I."/>
            <person name="Wu C.S."/>
            <person name="Ke H.M."/>
            <person name="Chang L.Y."/>
            <person name="Hsu C.Y."/>
            <person name="Yang H.T."/>
            <person name="Sudianto E."/>
            <person name="Hsu M.H."/>
            <person name="Wu K.P."/>
            <person name="Wang L.N."/>
            <person name="Leebens-Mack J.H."/>
            <person name="Tsai I.J."/>
        </authorList>
    </citation>
    <scope>NUCLEOTIDE SEQUENCE [LARGE SCALE GENOMIC DNA]</scope>
    <source>
        <strain evidence="9">cv. Chaw 1501</strain>
        <tissue evidence="8">Young leaves</tissue>
    </source>
</reference>
<dbReference type="InterPro" id="IPR002182">
    <property type="entry name" value="NB-ARC"/>
</dbReference>
<feature type="domain" description="Disease resistance protein At4g27190-like leucine-rich repeats" evidence="6">
    <location>
        <begin position="848"/>
        <end position="950"/>
    </location>
</feature>
<organism evidence="8 9">
    <name type="scientific">Cinnamomum micranthum f. kanehirae</name>
    <dbReference type="NCBI Taxonomy" id="337451"/>
    <lineage>
        <taxon>Eukaryota</taxon>
        <taxon>Viridiplantae</taxon>
        <taxon>Streptophyta</taxon>
        <taxon>Embryophyta</taxon>
        <taxon>Tracheophyta</taxon>
        <taxon>Spermatophyta</taxon>
        <taxon>Magnoliopsida</taxon>
        <taxon>Magnoliidae</taxon>
        <taxon>Laurales</taxon>
        <taxon>Lauraceae</taxon>
        <taxon>Cinnamomum</taxon>
    </lineage>
</organism>
<evidence type="ECO:0000259" key="6">
    <source>
        <dbReference type="Pfam" id="PF23247"/>
    </source>
</evidence>
<sequence>MEIIAPILGIVKLAWAPIGLRIGYIKNLRKKMEELNKNSEYLFAARDDVKDKTSSSTTKVATRECIQWLEDVKLIEEQVNAIREGCKEDKKCLRGLCPNVYHSIKLGKHVKHIIKEITDLSNKHLIFMGNEMLDAPLEKVEPQFVQNVEISSSSATERTLQKILENIYNSRIQKIGIWGMGGVGKTTAMKLLNDRSEIKHTFEIVIWVTVSREGNRRKMQNDIAERLKLNVSNESDDRLQARICRTLRRKKFLLLLDDVWERIDLCDVGIPGLDHDNGCKVVLTTRSLSVCRQMETDEEIKVETLSKDEAWLLFKEKVGDVVLSPHIEPLARCVVKECDGLPLAIIVVGSSLRKNSDVIVWRNTLRELQCPTTSQIEAMEERVFHCLRFSYDRLKDDCKRKLFLYCSLYPEDSVISITELVEYCWLEGYIHGVGSIEEARDKGHCMVIDLVDAAMLERCYGERFVKMHDVVRDFALREGRNFLVKAGINVRHPPEEKEWLQVQTMSLMRSSLCGLLERPNCGALSTLLLQENDELTMIPESFFASMHSLTILDLSKTNLQFLPPSIGNLVNLRGLYMRDCEKLEDLPSQVRVLKRLEVIDLGGRTRIKYLPREVGELTSLKRLILSFKHRDYLWYLYVGEDDEEWDMKLRVPTGVMPNLPLLEELSLNLNGFMENGQWDDESMEIVIDELCKLEHLTYLDFYFPNEACLEHFLRNRKSGKASWFRRFQFRVGAGRGLSSSGGCEVWDGCLKYKGGDEISHVAIMETLAHCSTFCLQDHYAAQKLSEFGMENMNELKNCRLINCDEMETLFDGDEEQGTSALLPNLGNLWIQELPKLRSLWVGTLLPGSLSRLKDLHLNGCHCLKKVFQLDIIQQLPSLESLKVMSSSVEEIIGTEEEISVPHHDRVVLPNIKSLSLFILPKLVSICREVSLELPSLESIEIVRCPELKSLSFLTDIVPPALKKIEGRSSWWEALEWEDNEVKQRLQPFFSESEWPL</sequence>
<dbReference type="FunFam" id="1.10.10.10:FF:000322">
    <property type="entry name" value="Probable disease resistance protein At1g63360"/>
    <property type="match status" value="1"/>
</dbReference>
<evidence type="ECO:0000313" key="8">
    <source>
        <dbReference type="EMBL" id="RWR72051.1"/>
    </source>
</evidence>
<dbReference type="Gene3D" id="3.40.50.300">
    <property type="entry name" value="P-loop containing nucleotide triphosphate hydrolases"/>
    <property type="match status" value="1"/>
</dbReference>
<dbReference type="InterPro" id="IPR036388">
    <property type="entry name" value="WH-like_DNA-bd_sf"/>
</dbReference>
<dbReference type="GO" id="GO:0005524">
    <property type="term" value="F:ATP binding"/>
    <property type="evidence" value="ECO:0007669"/>
    <property type="project" value="UniProtKB-KW"/>
</dbReference>
<dbReference type="PRINTS" id="PR00364">
    <property type="entry name" value="DISEASERSIST"/>
</dbReference>
<comment type="similarity">
    <text evidence="1">Belongs to the disease resistance NB-LRR family.</text>
</comment>
<protein>
    <submittedName>
        <fullName evidence="8">Putative disease resistance protein</fullName>
    </submittedName>
</protein>
<dbReference type="PANTHER" id="PTHR33463">
    <property type="entry name" value="NB-ARC DOMAIN-CONTAINING PROTEIN-RELATED"/>
    <property type="match status" value="1"/>
</dbReference>
<dbReference type="EMBL" id="QPKB01000001">
    <property type="protein sequence ID" value="RWR72051.1"/>
    <property type="molecule type" value="Genomic_DNA"/>
</dbReference>
<dbReference type="SUPFAM" id="SSF52058">
    <property type="entry name" value="L domain-like"/>
    <property type="match status" value="1"/>
</dbReference>
<evidence type="ECO:0000256" key="3">
    <source>
        <dbReference type="ARBA" id="ARBA00022821"/>
    </source>
</evidence>
<dbReference type="Pfam" id="PF23247">
    <property type="entry name" value="LRR_RPS2"/>
    <property type="match status" value="1"/>
</dbReference>
<dbReference type="Pfam" id="PF23598">
    <property type="entry name" value="LRR_14"/>
    <property type="match status" value="1"/>
</dbReference>
<evidence type="ECO:0000256" key="2">
    <source>
        <dbReference type="ARBA" id="ARBA00022737"/>
    </source>
</evidence>
<comment type="caution">
    <text evidence="8">The sequence shown here is derived from an EMBL/GenBank/DDBJ whole genome shotgun (WGS) entry which is preliminary data.</text>
</comment>
<dbReference type="PANTHER" id="PTHR33463:SF209">
    <property type="entry name" value="DISEASE RESISTANCE PROTEIN RPS2-LIKE"/>
    <property type="match status" value="1"/>
</dbReference>
<dbReference type="Gene3D" id="3.80.10.10">
    <property type="entry name" value="Ribonuclease Inhibitor"/>
    <property type="match status" value="2"/>
</dbReference>
<feature type="domain" description="NB-ARC" evidence="5">
    <location>
        <begin position="157"/>
        <end position="320"/>
    </location>
</feature>
<accession>A0A443N0M0</accession>
<keyword evidence="9" id="KW-1185">Reference proteome</keyword>
<keyword evidence="2" id="KW-0677">Repeat</keyword>
<dbReference type="InterPro" id="IPR032675">
    <property type="entry name" value="LRR_dom_sf"/>
</dbReference>
<dbReference type="InterPro" id="IPR057135">
    <property type="entry name" value="At4g27190-like_LRR"/>
</dbReference>
<proteinExistence type="inferred from homology"/>
<dbReference type="InterPro" id="IPR050905">
    <property type="entry name" value="Plant_NBS-LRR"/>
</dbReference>
<evidence type="ECO:0000313" key="9">
    <source>
        <dbReference type="Proteomes" id="UP000283530"/>
    </source>
</evidence>
<dbReference type="InterPro" id="IPR027417">
    <property type="entry name" value="P-loop_NTPase"/>
</dbReference>